<reference evidence="2 3" key="1">
    <citation type="submission" date="2020-09" db="EMBL/GenBank/DDBJ databases">
        <title>De no assembly of potato wild relative species, Solanum commersonii.</title>
        <authorList>
            <person name="Cho K."/>
        </authorList>
    </citation>
    <scope>NUCLEOTIDE SEQUENCE [LARGE SCALE GENOMIC DNA]</scope>
    <source>
        <strain evidence="2">LZ3.2</strain>
        <tissue evidence="2">Leaf</tissue>
    </source>
</reference>
<evidence type="ECO:0000313" key="2">
    <source>
        <dbReference type="EMBL" id="KAG5600635.1"/>
    </source>
</evidence>
<accession>A0A9J5YIR3</accession>
<comment type="caution">
    <text evidence="2">The sequence shown here is derived from an EMBL/GenBank/DDBJ whole genome shotgun (WGS) entry which is preliminary data.</text>
</comment>
<dbReference type="Proteomes" id="UP000824120">
    <property type="component" value="Chromosome 6"/>
</dbReference>
<dbReference type="AlphaFoldDB" id="A0A9J5YIR3"/>
<sequence length="77" mass="8295">MPPAPGRPILPRSRIRGATGSHAKIFHRIGRKGSSGLSHRARPLVRVHTVPNDTPTHVVVMSKIDGVSRAMANIRGC</sequence>
<keyword evidence="3" id="KW-1185">Reference proteome</keyword>
<organism evidence="2 3">
    <name type="scientific">Solanum commersonii</name>
    <name type="common">Commerson's wild potato</name>
    <name type="synonym">Commerson's nightshade</name>
    <dbReference type="NCBI Taxonomy" id="4109"/>
    <lineage>
        <taxon>Eukaryota</taxon>
        <taxon>Viridiplantae</taxon>
        <taxon>Streptophyta</taxon>
        <taxon>Embryophyta</taxon>
        <taxon>Tracheophyta</taxon>
        <taxon>Spermatophyta</taxon>
        <taxon>Magnoliopsida</taxon>
        <taxon>eudicotyledons</taxon>
        <taxon>Gunneridae</taxon>
        <taxon>Pentapetalae</taxon>
        <taxon>asterids</taxon>
        <taxon>lamiids</taxon>
        <taxon>Solanales</taxon>
        <taxon>Solanaceae</taxon>
        <taxon>Solanoideae</taxon>
        <taxon>Solaneae</taxon>
        <taxon>Solanum</taxon>
    </lineage>
</organism>
<dbReference type="EMBL" id="JACXVP010000006">
    <property type="protein sequence ID" value="KAG5600635.1"/>
    <property type="molecule type" value="Genomic_DNA"/>
</dbReference>
<gene>
    <name evidence="2" type="ORF">H5410_032005</name>
</gene>
<evidence type="ECO:0000313" key="3">
    <source>
        <dbReference type="Proteomes" id="UP000824120"/>
    </source>
</evidence>
<proteinExistence type="predicted"/>
<evidence type="ECO:0000256" key="1">
    <source>
        <dbReference type="SAM" id="MobiDB-lite"/>
    </source>
</evidence>
<protein>
    <submittedName>
        <fullName evidence="2">Uncharacterized protein</fullName>
    </submittedName>
</protein>
<feature type="region of interest" description="Disordered" evidence="1">
    <location>
        <begin position="1"/>
        <end position="40"/>
    </location>
</feature>
<name>A0A9J5YIR3_SOLCO</name>